<accession>A0A098YSV6</accession>
<dbReference type="Proteomes" id="UP000029723">
    <property type="component" value="Unassembled WGS sequence"/>
</dbReference>
<dbReference type="PANTHER" id="PTHR30244:SF9">
    <property type="entry name" value="PROTEIN RV3402C"/>
    <property type="match status" value="1"/>
</dbReference>
<evidence type="ECO:0000256" key="1">
    <source>
        <dbReference type="ARBA" id="ARBA00022898"/>
    </source>
</evidence>
<keyword evidence="6" id="KW-0808">Transferase</keyword>
<dbReference type="GO" id="GO:0030170">
    <property type="term" value="F:pyridoxal phosphate binding"/>
    <property type="evidence" value="ECO:0007669"/>
    <property type="project" value="TreeGrafter"/>
</dbReference>
<evidence type="ECO:0000256" key="4">
    <source>
        <dbReference type="PIRSR" id="PIRSR000390-2"/>
    </source>
</evidence>
<evidence type="ECO:0000256" key="2">
    <source>
        <dbReference type="ARBA" id="ARBA00037999"/>
    </source>
</evidence>
<dbReference type="EMBL" id="JRPQ01000072">
    <property type="protein sequence ID" value="KGI22387.1"/>
    <property type="molecule type" value="Genomic_DNA"/>
</dbReference>
<feature type="active site" description="Proton acceptor" evidence="3">
    <location>
        <position position="186"/>
    </location>
</feature>
<reference evidence="6 7" key="1">
    <citation type="submission" date="2014-07" db="EMBL/GenBank/DDBJ databases">
        <authorList>
            <person name="McCorrison J."/>
            <person name="Sanka R."/>
            <person name="Torralba M."/>
            <person name="Gillis M."/>
            <person name="Haft D.H."/>
            <person name="Methe B."/>
            <person name="Sutton G."/>
            <person name="Nelson K.E."/>
        </authorList>
    </citation>
    <scope>NUCLEOTIDE SEQUENCE [LARGE SCALE GENOMIC DNA]</scope>
    <source>
        <strain evidence="6 7">S9-PR14</strain>
    </source>
</reference>
<sequence length="363" mass="41091">MEFNKNIYVTQPTLAPLEEVDALLKGIWETGIMTHNGPLVQKLEKELQTYLGVPHVVSCVNGTLALQMAIRALKLKGEIITTPFTFIATSNAILWEYCTPVFVDIDPETFNIDPKKIEEKITYHTVAIMPVHVFGNACEIETIDAIAHKHHLKVIYDAAHAVGVKYKGQSIFNYGDISITSFHATKILNTAEGGACFTTNEELDGKLRRIRFFGFENHADIVEDGSNFKMTEVHAAIGLANLKYLDETLADRKKKYLYYKTELSKIESLSFQKISEDCNYSYFPVVFKTEEDLLKVLKALNEKNVYPRRYFYPSINTFNKLFPSVSVSCSEDIASRILCLPLYYSLSIENIEVIVNSIVKVLS</sequence>
<keyword evidence="6" id="KW-0032">Aminotransferase</keyword>
<dbReference type="InterPro" id="IPR015421">
    <property type="entry name" value="PyrdxlP-dep_Trfase_major"/>
</dbReference>
<dbReference type="InterPro" id="IPR000653">
    <property type="entry name" value="DegT/StrS_aminotransferase"/>
</dbReference>
<evidence type="ECO:0000313" key="7">
    <source>
        <dbReference type="Proteomes" id="UP000029723"/>
    </source>
</evidence>
<dbReference type="CDD" id="cd00616">
    <property type="entry name" value="AHBA_syn"/>
    <property type="match status" value="1"/>
</dbReference>
<comment type="caution">
    <text evidence="6">The sequence shown here is derived from an EMBL/GenBank/DDBJ whole genome shotgun (WGS) entry which is preliminary data.</text>
</comment>
<keyword evidence="1 4" id="KW-0663">Pyridoxal phosphate</keyword>
<proteinExistence type="inferred from homology"/>
<organism evidence="6 7">
    <name type="scientific">Hoylesella timonensis S9-PR14</name>
    <dbReference type="NCBI Taxonomy" id="1401062"/>
    <lineage>
        <taxon>Bacteria</taxon>
        <taxon>Pseudomonadati</taxon>
        <taxon>Bacteroidota</taxon>
        <taxon>Bacteroidia</taxon>
        <taxon>Bacteroidales</taxon>
        <taxon>Prevotellaceae</taxon>
        <taxon>Hoylesella</taxon>
    </lineage>
</organism>
<dbReference type="Pfam" id="PF01041">
    <property type="entry name" value="DegT_DnrJ_EryC1"/>
    <property type="match status" value="1"/>
</dbReference>
<protein>
    <submittedName>
        <fullName evidence="6">Aminotransferase DegT</fullName>
    </submittedName>
</protein>
<dbReference type="SUPFAM" id="SSF53383">
    <property type="entry name" value="PLP-dependent transferases"/>
    <property type="match status" value="1"/>
</dbReference>
<dbReference type="RefSeq" id="WP_036926935.1">
    <property type="nucleotide sequence ID" value="NZ_JRPQ01000072.1"/>
</dbReference>
<dbReference type="AlphaFoldDB" id="A0A098YSV6"/>
<dbReference type="OrthoDB" id="9810913at2"/>
<dbReference type="GO" id="GO:0000271">
    <property type="term" value="P:polysaccharide biosynthetic process"/>
    <property type="evidence" value="ECO:0007669"/>
    <property type="project" value="TreeGrafter"/>
</dbReference>
<evidence type="ECO:0000313" key="6">
    <source>
        <dbReference type="EMBL" id="KGI22387.1"/>
    </source>
</evidence>
<feature type="modified residue" description="N6-(pyridoxal phosphate)lysine" evidence="4">
    <location>
        <position position="186"/>
    </location>
</feature>
<dbReference type="InterPro" id="IPR015424">
    <property type="entry name" value="PyrdxlP-dep_Trfase"/>
</dbReference>
<dbReference type="PANTHER" id="PTHR30244">
    <property type="entry name" value="TRANSAMINASE"/>
    <property type="match status" value="1"/>
</dbReference>
<dbReference type="Gene3D" id="3.40.640.10">
    <property type="entry name" value="Type I PLP-dependent aspartate aminotransferase-like (Major domain)"/>
    <property type="match status" value="1"/>
</dbReference>
<comment type="similarity">
    <text evidence="2 5">Belongs to the DegT/DnrJ/EryC1 family.</text>
</comment>
<evidence type="ECO:0000256" key="3">
    <source>
        <dbReference type="PIRSR" id="PIRSR000390-1"/>
    </source>
</evidence>
<name>A0A098YSV6_9BACT</name>
<dbReference type="GO" id="GO:0008483">
    <property type="term" value="F:transaminase activity"/>
    <property type="evidence" value="ECO:0007669"/>
    <property type="project" value="UniProtKB-KW"/>
</dbReference>
<gene>
    <name evidence="6" type="ORF">HMPREF9304_04945</name>
</gene>
<dbReference type="PIRSF" id="PIRSF000390">
    <property type="entry name" value="PLP_StrS"/>
    <property type="match status" value="1"/>
</dbReference>
<evidence type="ECO:0000256" key="5">
    <source>
        <dbReference type="RuleBase" id="RU004508"/>
    </source>
</evidence>